<proteinExistence type="predicted"/>
<evidence type="ECO:0000313" key="1">
    <source>
        <dbReference type="EMBL" id="SFP98382.1"/>
    </source>
</evidence>
<dbReference type="Proteomes" id="UP000198727">
    <property type="component" value="Unassembled WGS sequence"/>
</dbReference>
<dbReference type="OrthoDB" id="9944466at2"/>
<gene>
    <name evidence="1" type="ORF">SAMN05421810_104104</name>
</gene>
<keyword evidence="2" id="KW-1185">Reference proteome</keyword>
<protein>
    <submittedName>
        <fullName evidence="1">Uncharacterized protein</fullName>
    </submittedName>
</protein>
<organism evidence="1 2">
    <name type="scientific">Amycolatopsis arida</name>
    <dbReference type="NCBI Taxonomy" id="587909"/>
    <lineage>
        <taxon>Bacteria</taxon>
        <taxon>Bacillati</taxon>
        <taxon>Actinomycetota</taxon>
        <taxon>Actinomycetes</taxon>
        <taxon>Pseudonocardiales</taxon>
        <taxon>Pseudonocardiaceae</taxon>
        <taxon>Amycolatopsis</taxon>
    </lineage>
</organism>
<dbReference type="EMBL" id="FOWW01000004">
    <property type="protein sequence ID" value="SFP98382.1"/>
    <property type="molecule type" value="Genomic_DNA"/>
</dbReference>
<name>A0A1I5UT56_9PSEU</name>
<evidence type="ECO:0000313" key="2">
    <source>
        <dbReference type="Proteomes" id="UP000198727"/>
    </source>
</evidence>
<dbReference type="AlphaFoldDB" id="A0A1I5UT56"/>
<sequence length="95" mass="10379">MRRSDGREPVGSTARHSAGHVMCGGVAEAARRLAHWVPIGAEMVPYRYGVAYRAVCGAACVVASEDYLEVLPPCRVCSEREPGFVRRLRQACCSR</sequence>
<accession>A0A1I5UT56</accession>
<dbReference type="RefSeq" id="WP_092530500.1">
    <property type="nucleotide sequence ID" value="NZ_FOWW01000004.1"/>
</dbReference>
<dbReference type="STRING" id="587909.SAMN05421810_104104"/>
<reference evidence="2" key="1">
    <citation type="submission" date="2016-10" db="EMBL/GenBank/DDBJ databases">
        <authorList>
            <person name="Varghese N."/>
            <person name="Submissions S."/>
        </authorList>
    </citation>
    <scope>NUCLEOTIDE SEQUENCE [LARGE SCALE GENOMIC DNA]</scope>
    <source>
        <strain evidence="2">CGMCC 4.5579</strain>
    </source>
</reference>